<dbReference type="GO" id="GO:0043410">
    <property type="term" value="P:positive regulation of MAPK cascade"/>
    <property type="evidence" value="ECO:0007669"/>
    <property type="project" value="TreeGrafter"/>
</dbReference>
<evidence type="ECO:0000313" key="15">
    <source>
        <dbReference type="Proteomes" id="UP000230066"/>
    </source>
</evidence>
<dbReference type="InterPro" id="IPR000276">
    <property type="entry name" value="GPCR_Rhodpsn"/>
</dbReference>
<dbReference type="PROSITE" id="PS00237">
    <property type="entry name" value="G_PROTEIN_RECEP_F1_1"/>
    <property type="match status" value="1"/>
</dbReference>
<evidence type="ECO:0000256" key="8">
    <source>
        <dbReference type="ARBA" id="ARBA00023170"/>
    </source>
</evidence>
<evidence type="ECO:0000313" key="14">
    <source>
        <dbReference type="EMBL" id="THD26962.1"/>
    </source>
</evidence>
<evidence type="ECO:0000256" key="5">
    <source>
        <dbReference type="ARBA" id="ARBA00023040"/>
    </source>
</evidence>
<dbReference type="InterPro" id="IPR017452">
    <property type="entry name" value="GPCR_Rhodpsn_7TM"/>
</dbReference>
<evidence type="ECO:0000256" key="11">
    <source>
        <dbReference type="SAM" id="MobiDB-lite"/>
    </source>
</evidence>
<feature type="transmembrane region" description="Helical" evidence="12">
    <location>
        <begin position="409"/>
        <end position="430"/>
    </location>
</feature>
<dbReference type="GO" id="GO:0004993">
    <property type="term" value="F:G protein-coupled serotonin receptor activity"/>
    <property type="evidence" value="ECO:0007669"/>
    <property type="project" value="UniProtKB-ARBA"/>
</dbReference>
<feature type="transmembrane region" description="Helical" evidence="12">
    <location>
        <begin position="124"/>
        <end position="145"/>
    </location>
</feature>
<comment type="subcellular location">
    <subcellularLocation>
        <location evidence="1">Cell membrane</location>
        <topology evidence="1">Multi-pass membrane protein</topology>
    </subcellularLocation>
</comment>
<dbReference type="AlphaFoldDB" id="A0A4E0S1X5"/>
<feature type="transmembrane region" description="Helical" evidence="12">
    <location>
        <begin position="207"/>
        <end position="225"/>
    </location>
</feature>
<keyword evidence="8 10" id="KW-0675">Receptor</keyword>
<keyword evidence="3 10" id="KW-0812">Transmembrane</keyword>
<evidence type="ECO:0000256" key="2">
    <source>
        <dbReference type="ARBA" id="ARBA00022475"/>
    </source>
</evidence>
<dbReference type="PROSITE" id="PS50262">
    <property type="entry name" value="G_PROTEIN_RECEP_F1_2"/>
    <property type="match status" value="1"/>
</dbReference>
<evidence type="ECO:0000259" key="13">
    <source>
        <dbReference type="PROSITE" id="PS50262"/>
    </source>
</evidence>
<evidence type="ECO:0000256" key="6">
    <source>
        <dbReference type="ARBA" id="ARBA00023136"/>
    </source>
</evidence>
<feature type="domain" description="G-protein coupled receptors family 1 profile" evidence="13">
    <location>
        <begin position="66"/>
        <end position="474"/>
    </location>
</feature>
<feature type="transmembrane region" description="Helical" evidence="12">
    <location>
        <begin position="166"/>
        <end position="187"/>
    </location>
</feature>
<keyword evidence="6 12" id="KW-0472">Membrane</keyword>
<keyword evidence="2" id="KW-1003">Cell membrane</keyword>
<evidence type="ECO:0000256" key="4">
    <source>
        <dbReference type="ARBA" id="ARBA00022989"/>
    </source>
</evidence>
<organism evidence="14 15">
    <name type="scientific">Fasciola hepatica</name>
    <name type="common">Liver fluke</name>
    <dbReference type="NCBI Taxonomy" id="6192"/>
    <lineage>
        <taxon>Eukaryota</taxon>
        <taxon>Metazoa</taxon>
        <taxon>Spiralia</taxon>
        <taxon>Lophotrochozoa</taxon>
        <taxon>Platyhelminthes</taxon>
        <taxon>Trematoda</taxon>
        <taxon>Digenea</taxon>
        <taxon>Plagiorchiida</taxon>
        <taxon>Echinostomata</taxon>
        <taxon>Echinostomatoidea</taxon>
        <taxon>Fasciolidae</taxon>
        <taxon>Fasciola</taxon>
    </lineage>
</organism>
<dbReference type="EMBL" id="JXXN02000573">
    <property type="protein sequence ID" value="THD26962.1"/>
    <property type="molecule type" value="Genomic_DNA"/>
</dbReference>
<sequence>MTDLRGLENETSDLYNRCRLFIEQAQIGILTDPTDITVCLPSQYKAWEVIVIGILLTILTIATAGGNILIGLAILLVRRLRNPANLLLLNLALSDFLISLLVLPFAIIYQLTGYWPFSQNVCDVYIVCDVLLCTASILSLCAISVDRYLAITRPLTYASKRTTRRMIFMIGTCWLLAGLISVPPVFIFEKPKLLFHCGYSEDLTYQIYATFSAFYIPLIIMLILYGRIYFVVRKLAITNARAVSQFCDTLNLRDIPTERSNRTTTAATTTTATTTAAVAATTTPSPPTTTTVADPGVHLQTTRLAEPFPNHSYNSHQNAPSKSRVESLFVDGTINHMYSKPDETLPTSSVDYGSTIRLPPTRLLSPISLSNLHLHSYTLARMLSRGSPRASTCSESVARKRVFSNNSENAKAVITLGVIMGSFTLCWLPFFVCQLLNPILNAFHVSLNQLISLQMFQFFLWLGYMNSLLNPIIYAKFNRDFRLPFYCIIKCQCKGINQRVRRSSYVTQFEGQRYSQPTSIDAQRPLIVRNNRRTQQRFSANSELPTNRGSNAQIQNNSQT</sequence>
<dbReference type="PANTHER" id="PTHR24248">
    <property type="entry name" value="ADRENERGIC RECEPTOR-RELATED G-PROTEIN COUPLED RECEPTOR"/>
    <property type="match status" value="1"/>
</dbReference>
<gene>
    <name evidence="14" type="ORF">D915_002199</name>
</gene>
<feature type="transmembrane region" description="Helical" evidence="12">
    <location>
        <begin position="50"/>
        <end position="75"/>
    </location>
</feature>
<evidence type="ECO:0000256" key="3">
    <source>
        <dbReference type="ARBA" id="ARBA00022692"/>
    </source>
</evidence>
<feature type="region of interest" description="Disordered" evidence="11">
    <location>
        <begin position="537"/>
        <end position="560"/>
    </location>
</feature>
<name>A0A4E0S1X5_FASHE</name>
<feature type="transmembrane region" description="Helical" evidence="12">
    <location>
        <begin position="87"/>
        <end position="112"/>
    </location>
</feature>
<keyword evidence="4 12" id="KW-1133">Transmembrane helix</keyword>
<keyword evidence="9 10" id="KW-0807">Transducer</keyword>
<dbReference type="PRINTS" id="PR00243">
    <property type="entry name" value="MUSCARINICR"/>
</dbReference>
<dbReference type="GO" id="GO:0045202">
    <property type="term" value="C:synapse"/>
    <property type="evidence" value="ECO:0007669"/>
    <property type="project" value="GOC"/>
</dbReference>
<accession>A0A4E0S1X5</accession>
<keyword evidence="5 10" id="KW-0297">G-protein coupled receptor</keyword>
<dbReference type="Pfam" id="PF00001">
    <property type="entry name" value="7tm_1"/>
    <property type="match status" value="1"/>
</dbReference>
<comment type="similarity">
    <text evidence="10">Belongs to the G-protein coupled receptor 1 family.</text>
</comment>
<reference evidence="14" key="1">
    <citation type="submission" date="2019-03" db="EMBL/GenBank/DDBJ databases">
        <title>Improved annotation for the trematode Fasciola hepatica.</title>
        <authorList>
            <person name="Choi Y.-J."/>
            <person name="Martin J."/>
            <person name="Mitreva M."/>
        </authorList>
    </citation>
    <scope>NUCLEOTIDE SEQUENCE [LARGE SCALE GENOMIC DNA]</scope>
</reference>
<dbReference type="Proteomes" id="UP000230066">
    <property type="component" value="Unassembled WGS sequence"/>
</dbReference>
<dbReference type="Gene3D" id="1.20.1070.10">
    <property type="entry name" value="Rhodopsin 7-helix transmembrane proteins"/>
    <property type="match status" value="2"/>
</dbReference>
<dbReference type="SUPFAM" id="SSF81321">
    <property type="entry name" value="Family A G protein-coupled receptor-like"/>
    <property type="match status" value="1"/>
</dbReference>
<dbReference type="GO" id="GO:0071880">
    <property type="term" value="P:adenylate cyclase-activating adrenergic receptor signaling pathway"/>
    <property type="evidence" value="ECO:0007669"/>
    <property type="project" value="TreeGrafter"/>
</dbReference>
<evidence type="ECO:0000256" key="1">
    <source>
        <dbReference type="ARBA" id="ARBA00004651"/>
    </source>
</evidence>
<keyword evidence="15" id="KW-1185">Reference proteome</keyword>
<dbReference type="SMART" id="SM01381">
    <property type="entry name" value="7TM_GPCR_Srsx"/>
    <property type="match status" value="1"/>
</dbReference>
<keyword evidence="7" id="KW-1015">Disulfide bond</keyword>
<dbReference type="CDD" id="cd15329">
    <property type="entry name" value="7tmA_5-HT7"/>
    <property type="match status" value="1"/>
</dbReference>
<evidence type="ECO:0000256" key="10">
    <source>
        <dbReference type="RuleBase" id="RU000688"/>
    </source>
</evidence>
<dbReference type="PANTHER" id="PTHR24248:SF199">
    <property type="entry name" value="IP13425P-RELATED"/>
    <property type="match status" value="1"/>
</dbReference>
<evidence type="ECO:0000256" key="9">
    <source>
        <dbReference type="ARBA" id="ARBA00023224"/>
    </source>
</evidence>
<evidence type="ECO:0000256" key="7">
    <source>
        <dbReference type="ARBA" id="ARBA00023157"/>
    </source>
</evidence>
<feature type="transmembrane region" description="Helical" evidence="12">
    <location>
        <begin position="450"/>
        <end position="469"/>
    </location>
</feature>
<dbReference type="GO" id="GO:0016907">
    <property type="term" value="F:G protein-coupled acetylcholine receptor activity"/>
    <property type="evidence" value="ECO:0007669"/>
    <property type="project" value="InterPro"/>
</dbReference>
<dbReference type="GO" id="GO:0005886">
    <property type="term" value="C:plasma membrane"/>
    <property type="evidence" value="ECO:0007669"/>
    <property type="project" value="UniProtKB-SubCell"/>
</dbReference>
<comment type="caution">
    <text evidence="14">The sequence shown here is derived from an EMBL/GenBank/DDBJ whole genome shotgun (WGS) entry which is preliminary data.</text>
</comment>
<dbReference type="InterPro" id="IPR000995">
    <property type="entry name" value="Musac_Ach_rcpt"/>
</dbReference>
<dbReference type="PRINTS" id="PR00237">
    <property type="entry name" value="GPCRRHODOPSN"/>
</dbReference>
<protein>
    <submittedName>
        <fullName evidence="14">5-hydroxytryptamine receptor 1A-alpha</fullName>
    </submittedName>
</protein>
<proteinExistence type="inferred from homology"/>
<evidence type="ECO:0000256" key="12">
    <source>
        <dbReference type="SAM" id="Phobius"/>
    </source>
</evidence>